<dbReference type="Gene3D" id="2.60.120.10">
    <property type="entry name" value="Jelly Rolls"/>
    <property type="match status" value="1"/>
</dbReference>
<dbReference type="InterPro" id="IPR014710">
    <property type="entry name" value="RmlC-like_jellyroll"/>
</dbReference>
<keyword evidence="6 7" id="KW-0464">Manganese</keyword>
<feature type="domain" description="Cupin type-1" evidence="10">
    <location>
        <begin position="2"/>
        <end position="79"/>
    </location>
</feature>
<dbReference type="OrthoDB" id="1921208at2759"/>
<evidence type="ECO:0000256" key="9">
    <source>
        <dbReference type="RuleBase" id="RU366015"/>
    </source>
</evidence>
<feature type="binding site" evidence="8">
    <location>
        <position position="3"/>
    </location>
    <ligand>
        <name>Mn(2+)</name>
        <dbReference type="ChEBI" id="CHEBI:29035"/>
    </ligand>
</feature>
<dbReference type="Pfam" id="PF00190">
    <property type="entry name" value="Cupin_1"/>
    <property type="match status" value="1"/>
</dbReference>
<comment type="subcellular location">
    <subcellularLocation>
        <location evidence="1 9">Secreted</location>
        <location evidence="1 9">Extracellular space</location>
        <location evidence="1 9">Apoplast</location>
    </subcellularLocation>
</comment>
<dbReference type="InterPro" id="IPR011051">
    <property type="entry name" value="RmlC_Cupin_sf"/>
</dbReference>
<feature type="binding site" evidence="8">
    <location>
        <position position="49"/>
    </location>
    <ligand>
        <name>Mn(2+)</name>
        <dbReference type="ChEBI" id="CHEBI:29035"/>
    </ligand>
</feature>
<dbReference type="Proteomes" id="UP000612055">
    <property type="component" value="Unassembled WGS sequence"/>
</dbReference>
<evidence type="ECO:0000256" key="4">
    <source>
        <dbReference type="ARBA" id="ARBA00022525"/>
    </source>
</evidence>
<dbReference type="GO" id="GO:0030145">
    <property type="term" value="F:manganese ion binding"/>
    <property type="evidence" value="ECO:0007669"/>
    <property type="project" value="UniProtKB-UniRule"/>
</dbReference>
<comment type="caution">
    <text evidence="11">The sequence shown here is derived from an EMBL/GenBank/DDBJ whole genome shotgun (WGS) entry which is preliminary data.</text>
</comment>
<gene>
    <name evidence="11" type="ORF">HYH03_009810</name>
</gene>
<protein>
    <recommendedName>
        <fullName evidence="9">Germin-like protein</fullName>
    </recommendedName>
</protein>
<proteinExistence type="inferred from homology"/>
<evidence type="ECO:0000256" key="6">
    <source>
        <dbReference type="ARBA" id="ARBA00023211"/>
    </source>
</evidence>
<evidence type="ECO:0000256" key="7">
    <source>
        <dbReference type="PIRSR" id="PIRSR601929-1"/>
    </source>
</evidence>
<evidence type="ECO:0000256" key="8">
    <source>
        <dbReference type="PIRSR" id="PIRSR601929-2"/>
    </source>
</evidence>
<dbReference type="PANTHER" id="PTHR31238">
    <property type="entry name" value="GERMIN-LIKE PROTEIN SUBFAMILY 3 MEMBER 3"/>
    <property type="match status" value="1"/>
</dbReference>
<keyword evidence="4 9" id="KW-0964">Secreted</keyword>
<evidence type="ECO:0000313" key="11">
    <source>
        <dbReference type="EMBL" id="KAG2491854.1"/>
    </source>
</evidence>
<feature type="binding site" evidence="8">
    <location>
        <position position="10"/>
    </location>
    <ligand>
        <name>Mn(2+)</name>
        <dbReference type="ChEBI" id="CHEBI:29035"/>
    </ligand>
</feature>
<evidence type="ECO:0000313" key="12">
    <source>
        <dbReference type="Proteomes" id="UP000612055"/>
    </source>
</evidence>
<dbReference type="SUPFAM" id="SSF51182">
    <property type="entry name" value="RmlC-like cupins"/>
    <property type="match status" value="1"/>
</dbReference>
<evidence type="ECO:0000256" key="5">
    <source>
        <dbReference type="ARBA" id="ARBA00022723"/>
    </source>
</evidence>
<feature type="binding site" evidence="7">
    <location>
        <position position="5"/>
    </location>
    <ligand>
        <name>oxalate</name>
        <dbReference type="ChEBI" id="CHEBI:30623"/>
    </ligand>
</feature>
<name>A0A835Y6D5_9CHLO</name>
<keyword evidence="5 7" id="KW-0479">Metal-binding</keyword>
<feature type="binding site" evidence="7">
    <location>
        <position position="10"/>
    </location>
    <ligand>
        <name>oxalate</name>
        <dbReference type="ChEBI" id="CHEBI:30623"/>
    </ligand>
</feature>
<sequence length="120" mass="12996">MLHIHFSGDELLTVITGQLTSTLIAPNNTVYTHDLMAGDNVVYPRGWLHLQYNPTCTQTYALVAFNARSVGTVNIPSNMANAGNEYLRAAYGRRFPDPVGLWVTNAACAKACAAAGRRLA</sequence>
<comment type="similarity">
    <text evidence="2 9">Belongs to the germin family.</text>
</comment>
<dbReference type="GO" id="GO:0048046">
    <property type="term" value="C:apoplast"/>
    <property type="evidence" value="ECO:0007669"/>
    <property type="project" value="UniProtKB-SubCell"/>
</dbReference>
<evidence type="ECO:0000256" key="3">
    <source>
        <dbReference type="ARBA" id="ARBA00022523"/>
    </source>
</evidence>
<dbReference type="EMBL" id="JAEHOE010000049">
    <property type="protein sequence ID" value="KAG2491854.1"/>
    <property type="molecule type" value="Genomic_DNA"/>
</dbReference>
<dbReference type="PRINTS" id="PR00325">
    <property type="entry name" value="GERMIN"/>
</dbReference>
<evidence type="ECO:0000259" key="10">
    <source>
        <dbReference type="Pfam" id="PF00190"/>
    </source>
</evidence>
<dbReference type="InterPro" id="IPR006045">
    <property type="entry name" value="Cupin_1"/>
</dbReference>
<reference evidence="11" key="1">
    <citation type="journal article" date="2020" name="bioRxiv">
        <title>Comparative genomics of Chlamydomonas.</title>
        <authorList>
            <person name="Craig R.J."/>
            <person name="Hasan A.R."/>
            <person name="Ness R.W."/>
            <person name="Keightley P.D."/>
        </authorList>
    </citation>
    <scope>NUCLEOTIDE SEQUENCE</scope>
    <source>
        <strain evidence="11">CCAP 11/70</strain>
    </source>
</reference>
<keyword evidence="3 9" id="KW-0052">Apoplast</keyword>
<evidence type="ECO:0000256" key="1">
    <source>
        <dbReference type="ARBA" id="ARBA00004271"/>
    </source>
</evidence>
<organism evidence="11 12">
    <name type="scientific">Edaphochlamys debaryana</name>
    <dbReference type="NCBI Taxonomy" id="47281"/>
    <lineage>
        <taxon>Eukaryota</taxon>
        <taxon>Viridiplantae</taxon>
        <taxon>Chlorophyta</taxon>
        <taxon>core chlorophytes</taxon>
        <taxon>Chlorophyceae</taxon>
        <taxon>CS clade</taxon>
        <taxon>Chlamydomonadales</taxon>
        <taxon>Chlamydomonadales incertae sedis</taxon>
        <taxon>Edaphochlamys</taxon>
    </lineage>
</organism>
<feature type="binding site" evidence="8">
    <location>
        <position position="5"/>
    </location>
    <ligand>
        <name>Mn(2+)</name>
        <dbReference type="ChEBI" id="CHEBI:29035"/>
    </ligand>
</feature>
<keyword evidence="12" id="KW-1185">Reference proteome</keyword>
<evidence type="ECO:0000256" key="2">
    <source>
        <dbReference type="ARBA" id="ARBA00007456"/>
    </source>
</evidence>
<dbReference type="InterPro" id="IPR001929">
    <property type="entry name" value="Germin"/>
</dbReference>
<dbReference type="AlphaFoldDB" id="A0A835Y6D5"/>
<accession>A0A835Y6D5</accession>